<name>A0ABV7M8C6_9PROT</name>
<feature type="transmembrane region" description="Helical" evidence="6">
    <location>
        <begin position="39"/>
        <end position="64"/>
    </location>
</feature>
<evidence type="ECO:0000313" key="7">
    <source>
        <dbReference type="EMBL" id="MFC3301192.1"/>
    </source>
</evidence>
<feature type="transmembrane region" description="Helical" evidence="6">
    <location>
        <begin position="237"/>
        <end position="257"/>
    </location>
</feature>
<evidence type="ECO:0000256" key="3">
    <source>
        <dbReference type="ARBA" id="ARBA00022989"/>
    </source>
</evidence>
<gene>
    <name evidence="7" type="ORF">ACFONP_00420</name>
</gene>
<evidence type="ECO:0000313" key="8">
    <source>
        <dbReference type="Proteomes" id="UP001595607"/>
    </source>
</evidence>
<feature type="compositionally biased region" description="Basic and acidic residues" evidence="5">
    <location>
        <begin position="270"/>
        <end position="286"/>
    </location>
</feature>
<feature type="transmembrane region" description="Helical" evidence="6">
    <location>
        <begin position="119"/>
        <end position="139"/>
    </location>
</feature>
<accession>A0ABV7M8C6</accession>
<evidence type="ECO:0000256" key="5">
    <source>
        <dbReference type="SAM" id="MobiDB-lite"/>
    </source>
</evidence>
<dbReference type="Gene3D" id="1.20.1080.10">
    <property type="entry name" value="Glycerol uptake facilitator protein"/>
    <property type="match status" value="1"/>
</dbReference>
<proteinExistence type="predicted"/>
<organism evidence="7 8">
    <name type="scientific">Parvularcula lutaonensis</name>
    <dbReference type="NCBI Taxonomy" id="491923"/>
    <lineage>
        <taxon>Bacteria</taxon>
        <taxon>Pseudomonadati</taxon>
        <taxon>Pseudomonadota</taxon>
        <taxon>Alphaproteobacteria</taxon>
        <taxon>Parvularculales</taxon>
        <taxon>Parvularculaceae</taxon>
        <taxon>Parvularcula</taxon>
    </lineage>
</organism>
<keyword evidence="4 6" id="KW-0472">Membrane</keyword>
<reference evidence="8" key="1">
    <citation type="journal article" date="2019" name="Int. J. Syst. Evol. Microbiol.">
        <title>The Global Catalogue of Microorganisms (GCM) 10K type strain sequencing project: providing services to taxonomists for standard genome sequencing and annotation.</title>
        <authorList>
            <consortium name="The Broad Institute Genomics Platform"/>
            <consortium name="The Broad Institute Genome Sequencing Center for Infectious Disease"/>
            <person name="Wu L."/>
            <person name="Ma J."/>
        </authorList>
    </citation>
    <scope>NUCLEOTIDE SEQUENCE [LARGE SCALE GENOMIC DNA]</scope>
    <source>
        <strain evidence="8">KCTC 22245</strain>
    </source>
</reference>
<dbReference type="InterPro" id="IPR023271">
    <property type="entry name" value="Aquaporin-like"/>
</dbReference>
<dbReference type="PANTHER" id="PTHR30520">
    <property type="entry name" value="FORMATE TRANSPORTER-RELATED"/>
    <property type="match status" value="1"/>
</dbReference>
<sequence>MADFEERHRWSPPRSEPSRVYAIIAEEGRTELLRPTVSIVWSALAAGLAISFSMIAEAALRAYLPDAPWRPTVENFGYVVGFLIVIQSRLQLFTENTITAVLPMLKDPCRRTILGTTKLWGLSLLFNVVGAGIAALVILHGRVVPPEILEAALSIGAHVAELSAQESFARAIPAGFLIAALVWMLPSSEGSEVAVITIMIYMIALGDFTHVIVGTVELFLVVFAGEHDALQMAVFRWLPTLLGNIIGGTFLFALLAYGQVQQELEEEEAGERGPNELRDDEKSKEA</sequence>
<dbReference type="Pfam" id="PF01226">
    <property type="entry name" value="Form_Nir_trans"/>
    <property type="match status" value="1"/>
</dbReference>
<evidence type="ECO:0000256" key="4">
    <source>
        <dbReference type="ARBA" id="ARBA00023136"/>
    </source>
</evidence>
<feature type="transmembrane region" description="Helical" evidence="6">
    <location>
        <begin position="198"/>
        <end position="225"/>
    </location>
</feature>
<feature type="transmembrane region" description="Helical" evidence="6">
    <location>
        <begin position="168"/>
        <end position="186"/>
    </location>
</feature>
<feature type="region of interest" description="Disordered" evidence="5">
    <location>
        <begin position="264"/>
        <end position="286"/>
    </location>
</feature>
<dbReference type="EMBL" id="JBHRVA010000001">
    <property type="protein sequence ID" value="MFC3301192.1"/>
    <property type="molecule type" value="Genomic_DNA"/>
</dbReference>
<protein>
    <submittedName>
        <fullName evidence="7">Formate/nitrite transporter family protein</fullName>
    </submittedName>
</protein>
<keyword evidence="3 6" id="KW-1133">Transmembrane helix</keyword>
<dbReference type="PANTHER" id="PTHR30520:SF2">
    <property type="entry name" value="INNER MEMBRANE PROTEIN YFDC"/>
    <property type="match status" value="1"/>
</dbReference>
<comment type="caution">
    <text evidence="7">The sequence shown here is derived from an EMBL/GenBank/DDBJ whole genome shotgun (WGS) entry which is preliminary data.</text>
</comment>
<dbReference type="InterPro" id="IPR000292">
    <property type="entry name" value="For/NO2_transpt"/>
</dbReference>
<evidence type="ECO:0000256" key="1">
    <source>
        <dbReference type="ARBA" id="ARBA00004141"/>
    </source>
</evidence>
<evidence type="ECO:0000256" key="2">
    <source>
        <dbReference type="ARBA" id="ARBA00022692"/>
    </source>
</evidence>
<dbReference type="Proteomes" id="UP001595607">
    <property type="component" value="Unassembled WGS sequence"/>
</dbReference>
<comment type="subcellular location">
    <subcellularLocation>
        <location evidence="1">Membrane</location>
        <topology evidence="1">Multi-pass membrane protein</topology>
    </subcellularLocation>
</comment>
<dbReference type="RefSeq" id="WP_189577250.1">
    <property type="nucleotide sequence ID" value="NZ_BMXU01000004.1"/>
</dbReference>
<evidence type="ECO:0000256" key="6">
    <source>
        <dbReference type="SAM" id="Phobius"/>
    </source>
</evidence>
<feature type="transmembrane region" description="Helical" evidence="6">
    <location>
        <begin position="76"/>
        <end position="98"/>
    </location>
</feature>
<keyword evidence="2 6" id="KW-0812">Transmembrane</keyword>
<keyword evidence="8" id="KW-1185">Reference proteome</keyword>